<dbReference type="Pfam" id="PF00450">
    <property type="entry name" value="Peptidase_S10"/>
    <property type="match status" value="1"/>
</dbReference>
<evidence type="ECO:0000256" key="2">
    <source>
        <dbReference type="SAM" id="SignalP"/>
    </source>
</evidence>
<keyword evidence="3" id="KW-0378">Hydrolase</keyword>
<comment type="caution">
    <text evidence="3">The sequence shown here is derived from an EMBL/GenBank/DDBJ whole genome shotgun (WGS) entry which is preliminary data.</text>
</comment>
<sequence>MRNSRQNRLAGYCTPLVLALSLLLASVSASSQAKEHGHDAAKGKDAASESEHGDDLPERKLPVDMSHSQDGQVTIKGEDVNYRVTIGTQPVYGEKDRAIAALQYTYYERKGVDDTSRRPLFISFNGGPGSGSLWMHLGYTSPKQLVIDDEGYPVQPYGVRDNPHSILDVADIVYVNPVNTGFSRILDKEVERETFFGVEADVTYLADWIDGFVSRIDRWRSPKYLIGESYGTTRVSGLAGALQNRHWMYLNGVILVSPTGLGLETEGPSPRANLLKLPYYTAAAHYHGQLAPALQEKPLLDLLAEAEAFTIDELLPFLARGGFVDSTTRESMAEKVARYAGLSQQFVMDYNLAVPASAFWKELLRDEGFTIGRLDSRYLGLDRVNGGERYDYPPELTSWNHAFAPAINHYLRDELGFETDLQYYLFGPVRLWDGQGDTNVGEELRQAMAQNPYLNVMVQSGYYDGATDYFSAKYVLWNLDPSGRLRDRMRFEGYESGHMMYLRAEDLKTSNEHIREFIRQSTPAEGAPASYGRVRRR</sequence>
<evidence type="ECO:0000256" key="1">
    <source>
        <dbReference type="SAM" id="MobiDB-lite"/>
    </source>
</evidence>
<keyword evidence="3" id="KW-0121">Carboxypeptidase</keyword>
<dbReference type="Gene3D" id="3.40.50.1820">
    <property type="entry name" value="alpha/beta hydrolase"/>
    <property type="match status" value="1"/>
</dbReference>
<feature type="signal peptide" evidence="2">
    <location>
        <begin position="1"/>
        <end position="33"/>
    </location>
</feature>
<reference evidence="3 4" key="1">
    <citation type="submission" date="2019-03" db="EMBL/GenBank/DDBJ databases">
        <title>Genomic Encyclopedia of Type Strains, Phase IV (KMG-IV): sequencing the most valuable type-strain genomes for metagenomic binning, comparative biology and taxonomic classification.</title>
        <authorList>
            <person name="Goeker M."/>
        </authorList>
    </citation>
    <scope>NUCLEOTIDE SEQUENCE [LARGE SCALE GENOMIC DNA]</scope>
    <source>
        <strain evidence="3 4">DSM 23344</strain>
    </source>
</reference>
<dbReference type="OrthoDB" id="9770107at2"/>
<protein>
    <submittedName>
        <fullName evidence="3">Carboxypeptidase C (Cathepsin A)</fullName>
    </submittedName>
</protein>
<gene>
    <name evidence="3" type="ORF">EV688_12332</name>
</gene>
<feature type="chain" id="PRO_5020236166" evidence="2">
    <location>
        <begin position="34"/>
        <end position="537"/>
    </location>
</feature>
<feature type="region of interest" description="Disordered" evidence="1">
    <location>
        <begin position="34"/>
        <end position="71"/>
    </location>
</feature>
<dbReference type="EMBL" id="SLWX01000023">
    <property type="protein sequence ID" value="TCO71099.1"/>
    <property type="molecule type" value="Genomic_DNA"/>
</dbReference>
<dbReference type="GO" id="GO:0006508">
    <property type="term" value="P:proteolysis"/>
    <property type="evidence" value="ECO:0007669"/>
    <property type="project" value="InterPro"/>
</dbReference>
<accession>A0A4R2KKC7</accession>
<dbReference type="AlphaFoldDB" id="A0A4R2KKC7"/>
<keyword evidence="4" id="KW-1185">Reference proteome</keyword>
<organism evidence="3 4">
    <name type="scientific">Chromatocurvus halotolerans</name>
    <dbReference type="NCBI Taxonomy" id="1132028"/>
    <lineage>
        <taxon>Bacteria</taxon>
        <taxon>Pseudomonadati</taxon>
        <taxon>Pseudomonadota</taxon>
        <taxon>Gammaproteobacteria</taxon>
        <taxon>Cellvibrionales</taxon>
        <taxon>Halieaceae</taxon>
        <taxon>Chromatocurvus</taxon>
    </lineage>
</organism>
<dbReference type="Proteomes" id="UP000294980">
    <property type="component" value="Unassembled WGS sequence"/>
</dbReference>
<name>A0A4R2KKC7_9GAMM</name>
<keyword evidence="3" id="KW-0645">Protease</keyword>
<dbReference type="SUPFAM" id="SSF53474">
    <property type="entry name" value="alpha/beta-Hydrolases"/>
    <property type="match status" value="1"/>
</dbReference>
<dbReference type="InterPro" id="IPR029058">
    <property type="entry name" value="AB_hydrolase_fold"/>
</dbReference>
<evidence type="ECO:0000313" key="4">
    <source>
        <dbReference type="Proteomes" id="UP000294980"/>
    </source>
</evidence>
<proteinExistence type="predicted"/>
<keyword evidence="2" id="KW-0732">Signal</keyword>
<dbReference type="RefSeq" id="WP_117319589.1">
    <property type="nucleotide sequence ID" value="NZ_QQSW01000030.1"/>
</dbReference>
<feature type="compositionally biased region" description="Basic and acidic residues" evidence="1">
    <location>
        <begin position="34"/>
        <end position="62"/>
    </location>
</feature>
<evidence type="ECO:0000313" key="3">
    <source>
        <dbReference type="EMBL" id="TCO71099.1"/>
    </source>
</evidence>
<dbReference type="InterPro" id="IPR001563">
    <property type="entry name" value="Peptidase_S10"/>
</dbReference>
<dbReference type="GO" id="GO:0004185">
    <property type="term" value="F:serine-type carboxypeptidase activity"/>
    <property type="evidence" value="ECO:0007669"/>
    <property type="project" value="InterPro"/>
</dbReference>